<sequence length="627" mass="68964">MLRDQDTEADFQRFLRRVDDVTNLLQDLKSPDSAVQEKAIAEVEKRLQEQGAGREEEEEEEEESRTTVNRTLINTSGTARVEAADAALKEQGNEAFRAGDFALAIQSYSEGLEKLRDKQELYTNRAQAYLKLHEYEKAISDCEWALKCNRNCLKAYFLMGKAHLALQHFAESRQCYEKMLQIDPQKEKLVKACVDEARLEEKRLRDEEGAAREAQAGSAAASSIQELLQRLSSPGHDILYYTGGIRLLAEVVSSCTGQTLFRTNKGFSILSKEPVRGAFCAEAKSPAEAELCVSLLVLWRAACAGNEENQRLLLAQPEVSAQLPELLSCGTAQMQREALALISLYSEHQSGRGLLVRQDLSRWLHILMAFVKCTDARAESAMNILSDLAGEERFQTQCRAMLSTDVLPLFTQLLDFAVAISGSCLALLNHQDGKIITDFAVAISGSCLALLNHQDGKIITRALGVLSRALPASPAAVQEAVQGGVVRKMLKFLKAGGRLTSSYAIKTLSACTQSSRRAQQELQKWDKRFQVLLRLLDSGDELTVGNAAFSLGQCLLLPGAASSLLGSNVVQLLLRHAGGDALRTSVQKNSAIALARLCVAEPRHMHQLRKLNGLAILNSSMKYVHSS</sequence>
<dbReference type="Pfam" id="PF00515">
    <property type="entry name" value="TPR_1"/>
    <property type="match status" value="1"/>
</dbReference>
<dbReference type="InterPro" id="IPR011990">
    <property type="entry name" value="TPR-like_helical_dom_sf"/>
</dbReference>
<dbReference type="GO" id="GO:0007288">
    <property type="term" value="P:sperm axoneme assembly"/>
    <property type="evidence" value="ECO:0007669"/>
    <property type="project" value="TreeGrafter"/>
</dbReference>
<feature type="repeat" description="TPR" evidence="3">
    <location>
        <begin position="153"/>
        <end position="186"/>
    </location>
</feature>
<evidence type="ECO:0000313" key="6">
    <source>
        <dbReference type="Proteomes" id="UP000197619"/>
    </source>
</evidence>
<dbReference type="EMBL" id="MUZQ01000188">
    <property type="protein sequence ID" value="OWK55718.1"/>
    <property type="molecule type" value="Genomic_DNA"/>
</dbReference>
<proteinExistence type="predicted"/>
<keyword evidence="2 3" id="KW-0802">TPR repeat</keyword>
<dbReference type="InterPro" id="IPR019734">
    <property type="entry name" value="TPR_rpt"/>
</dbReference>
<dbReference type="PANTHER" id="PTHR46540">
    <property type="entry name" value="TETRATRICOPEPTIDE REPEAT PROTEIN 12"/>
    <property type="match status" value="1"/>
</dbReference>
<feature type="region of interest" description="Disordered" evidence="4">
    <location>
        <begin position="44"/>
        <end position="68"/>
    </location>
</feature>
<dbReference type="Pfam" id="PF07719">
    <property type="entry name" value="TPR_2"/>
    <property type="match status" value="1"/>
</dbReference>
<evidence type="ECO:0000256" key="4">
    <source>
        <dbReference type="SAM" id="MobiDB-lite"/>
    </source>
</evidence>
<evidence type="ECO:0000256" key="1">
    <source>
        <dbReference type="ARBA" id="ARBA00022737"/>
    </source>
</evidence>
<dbReference type="Gene3D" id="1.25.10.10">
    <property type="entry name" value="Leucine-rich Repeat Variant"/>
    <property type="match status" value="1"/>
</dbReference>
<comment type="caution">
    <text evidence="5">The sequence shown here is derived from an EMBL/GenBank/DDBJ whole genome shotgun (WGS) entry which is preliminary data.</text>
</comment>
<keyword evidence="1" id="KW-0677">Repeat</keyword>
<gene>
    <name evidence="5" type="primary">TTC12</name>
    <name evidence="5" type="ORF">RLOC_00001810</name>
</gene>
<reference evidence="5 6" key="1">
    <citation type="submission" date="2017-05" db="EMBL/GenBank/DDBJ databases">
        <title>Genome of assembly of the Bengalese finch, Lonchura striata domestica.</title>
        <authorList>
            <person name="Colquitt B.M."/>
            <person name="Brainard M.S."/>
        </authorList>
    </citation>
    <scope>NUCLEOTIDE SEQUENCE [LARGE SCALE GENOMIC DNA]</scope>
    <source>
        <strain evidence="5">White83orange57</strain>
    </source>
</reference>
<dbReference type="PANTHER" id="PTHR46540:SF1">
    <property type="entry name" value="TETRATRICOPEPTIDE REPEAT PROTEIN 12"/>
    <property type="match status" value="1"/>
</dbReference>
<dbReference type="InterPro" id="IPR043195">
    <property type="entry name" value="TTC12"/>
</dbReference>
<dbReference type="GO" id="GO:0070286">
    <property type="term" value="P:axonemal dynein complex assembly"/>
    <property type="evidence" value="ECO:0007669"/>
    <property type="project" value="TreeGrafter"/>
</dbReference>
<evidence type="ECO:0000256" key="2">
    <source>
        <dbReference type="ARBA" id="ARBA00022803"/>
    </source>
</evidence>
<dbReference type="Proteomes" id="UP000197619">
    <property type="component" value="Unassembled WGS sequence"/>
</dbReference>
<accession>A0A218UQ29</accession>
<dbReference type="SUPFAM" id="SSF48452">
    <property type="entry name" value="TPR-like"/>
    <property type="match status" value="1"/>
</dbReference>
<dbReference type="SUPFAM" id="SSF48371">
    <property type="entry name" value="ARM repeat"/>
    <property type="match status" value="1"/>
</dbReference>
<dbReference type="GO" id="GO:0005737">
    <property type="term" value="C:cytoplasm"/>
    <property type="evidence" value="ECO:0007669"/>
    <property type="project" value="TreeGrafter"/>
</dbReference>
<dbReference type="SMART" id="SM00028">
    <property type="entry name" value="TPR"/>
    <property type="match status" value="3"/>
</dbReference>
<dbReference type="AlphaFoldDB" id="A0A218UQ29"/>
<keyword evidence="6" id="KW-1185">Reference proteome</keyword>
<dbReference type="PROSITE" id="PS50005">
    <property type="entry name" value="TPR"/>
    <property type="match status" value="1"/>
</dbReference>
<organism evidence="5 6">
    <name type="scientific">Lonchura striata</name>
    <name type="common">white-rumped munia</name>
    <dbReference type="NCBI Taxonomy" id="40157"/>
    <lineage>
        <taxon>Eukaryota</taxon>
        <taxon>Metazoa</taxon>
        <taxon>Chordata</taxon>
        <taxon>Craniata</taxon>
        <taxon>Vertebrata</taxon>
        <taxon>Euteleostomi</taxon>
        <taxon>Archelosauria</taxon>
        <taxon>Archosauria</taxon>
        <taxon>Dinosauria</taxon>
        <taxon>Saurischia</taxon>
        <taxon>Theropoda</taxon>
        <taxon>Coelurosauria</taxon>
        <taxon>Aves</taxon>
        <taxon>Neognathae</taxon>
        <taxon>Neoaves</taxon>
        <taxon>Telluraves</taxon>
        <taxon>Australaves</taxon>
        <taxon>Passeriformes</taxon>
        <taxon>Passeroidea</taxon>
        <taxon>Estrildidae</taxon>
        <taxon>Estrildinae</taxon>
        <taxon>Lonchura</taxon>
    </lineage>
</organism>
<dbReference type="Gene3D" id="1.25.40.10">
    <property type="entry name" value="Tetratricopeptide repeat domain"/>
    <property type="match status" value="1"/>
</dbReference>
<name>A0A218UQ29_9PASE</name>
<dbReference type="InterPro" id="IPR016024">
    <property type="entry name" value="ARM-type_fold"/>
</dbReference>
<dbReference type="GO" id="GO:0005813">
    <property type="term" value="C:centrosome"/>
    <property type="evidence" value="ECO:0007669"/>
    <property type="project" value="TreeGrafter"/>
</dbReference>
<dbReference type="InterPro" id="IPR011989">
    <property type="entry name" value="ARM-like"/>
</dbReference>
<evidence type="ECO:0000256" key="3">
    <source>
        <dbReference type="PROSITE-ProRule" id="PRU00339"/>
    </source>
</evidence>
<feature type="compositionally biased region" description="Basic and acidic residues" evidence="4">
    <location>
        <begin position="44"/>
        <end position="54"/>
    </location>
</feature>
<protein>
    <submittedName>
        <fullName evidence="5">Tetratricopeptide repeat protein 12</fullName>
    </submittedName>
</protein>
<dbReference type="InterPro" id="IPR013105">
    <property type="entry name" value="TPR_2"/>
</dbReference>
<evidence type="ECO:0000313" key="5">
    <source>
        <dbReference type="EMBL" id="OWK55718.1"/>
    </source>
</evidence>